<evidence type="ECO:0000313" key="2">
    <source>
        <dbReference type="Proteomes" id="UP000192284"/>
    </source>
</evidence>
<evidence type="ECO:0000313" key="1">
    <source>
        <dbReference type="EMBL" id="ORA22648.1"/>
    </source>
</evidence>
<organism evidence="1 2">
    <name type="scientific">Mycobacterium angelicum</name>
    <dbReference type="NCBI Taxonomy" id="470074"/>
    <lineage>
        <taxon>Bacteria</taxon>
        <taxon>Bacillati</taxon>
        <taxon>Actinomycetota</taxon>
        <taxon>Actinomycetes</taxon>
        <taxon>Mycobacteriales</taxon>
        <taxon>Mycobacteriaceae</taxon>
        <taxon>Mycobacterium</taxon>
    </lineage>
</organism>
<gene>
    <name evidence="1" type="ORF">BST12_08680</name>
</gene>
<accession>A0A1W9ZYG2</accession>
<dbReference type="RefSeq" id="WP_083112702.1">
    <property type="nucleotide sequence ID" value="NZ_JACKTS010000014.1"/>
</dbReference>
<dbReference type="Proteomes" id="UP000192284">
    <property type="component" value="Unassembled WGS sequence"/>
</dbReference>
<dbReference type="EMBL" id="MVHE01000009">
    <property type="protein sequence ID" value="ORA22648.1"/>
    <property type="molecule type" value="Genomic_DNA"/>
</dbReference>
<keyword evidence="2" id="KW-1185">Reference proteome</keyword>
<protein>
    <recommendedName>
        <fullName evidence="3">PknH-like extracellular domain-containing protein</fullName>
    </recommendedName>
</protein>
<sequence>MLSATAGQPWPRVVAAIALAVLGACGATVLAEPHSKAAPATTLAAQTDWVLATALPASADVPADWGYSLSGRLQRAVPSATDALTPPPNPSPTAVYAPDTCGSVPKVLDHSGAALAAFVQVDRYAQLFVQDAPPPDAAATGEGREHGPNTRFAIWAVPDGPARIANYLDWLGRCGSYHVTNYFLDGRAKNQRNVTTKVETRSASGADAAVTVTRTFTTIGSRDPASTYHVAYYAVRGVLLECTMYMEGADLEVVQRLATQTVTKLRAL</sequence>
<reference evidence="1 2" key="1">
    <citation type="submission" date="2017-02" db="EMBL/GenBank/DDBJ databases">
        <title>The new phylogeny of genus Mycobacterium.</title>
        <authorList>
            <person name="Tortoli E."/>
            <person name="Trovato A."/>
            <person name="Cirillo D.M."/>
        </authorList>
    </citation>
    <scope>NUCLEOTIDE SEQUENCE [LARGE SCALE GENOMIC DNA]</scope>
    <source>
        <strain evidence="1 2">DSM 45057</strain>
    </source>
</reference>
<dbReference type="AlphaFoldDB" id="A0A1W9ZYG2"/>
<evidence type="ECO:0008006" key="3">
    <source>
        <dbReference type="Google" id="ProtNLM"/>
    </source>
</evidence>
<comment type="caution">
    <text evidence="1">The sequence shown here is derived from an EMBL/GenBank/DDBJ whole genome shotgun (WGS) entry which is preliminary data.</text>
</comment>
<name>A0A1W9ZYG2_MYCAN</name>
<dbReference type="OrthoDB" id="4694358at2"/>
<proteinExistence type="predicted"/>